<proteinExistence type="predicted"/>
<dbReference type="Pfam" id="PF14520">
    <property type="entry name" value="HHH_5"/>
    <property type="match status" value="1"/>
</dbReference>
<evidence type="ECO:0008006" key="3">
    <source>
        <dbReference type="Google" id="ProtNLM"/>
    </source>
</evidence>
<accession>A0ABM9ERJ7</accession>
<organism evidence="1 2">
    <name type="scientific">Neobacillus rhizosphaerae</name>
    <dbReference type="NCBI Taxonomy" id="2880965"/>
    <lineage>
        <taxon>Bacteria</taxon>
        <taxon>Bacillati</taxon>
        <taxon>Bacillota</taxon>
        <taxon>Bacilli</taxon>
        <taxon>Bacillales</taxon>
        <taxon>Bacillaceae</taxon>
        <taxon>Neobacillus</taxon>
    </lineage>
</organism>
<evidence type="ECO:0000313" key="2">
    <source>
        <dbReference type="Proteomes" id="UP000838308"/>
    </source>
</evidence>
<protein>
    <recommendedName>
        <fullName evidence="3">DNA-binding protein</fullName>
    </recommendedName>
</protein>
<dbReference type="Gene3D" id="1.10.150.20">
    <property type="entry name" value="5' to 3' exonuclease, C-terminal subdomain"/>
    <property type="match status" value="1"/>
</dbReference>
<dbReference type="RefSeq" id="WP_248735570.1">
    <property type="nucleotide sequence ID" value="NZ_CALBWS010000015.1"/>
</dbReference>
<sequence>MTQDKNINEIGIPADLAKPARRALLGAGYVQLEQLANVSEAEILQLHGMGPKALEQLRRALETKGLSFASRA</sequence>
<evidence type="ECO:0000313" key="1">
    <source>
        <dbReference type="EMBL" id="CAH2715279.1"/>
    </source>
</evidence>
<reference evidence="1" key="1">
    <citation type="submission" date="2022-04" db="EMBL/GenBank/DDBJ databases">
        <authorList>
            <person name="Criscuolo A."/>
        </authorList>
    </citation>
    <scope>NUCLEOTIDE SEQUENCE</scope>
    <source>
        <strain evidence="1">CIP111895</strain>
    </source>
</reference>
<dbReference type="Proteomes" id="UP000838308">
    <property type="component" value="Unassembled WGS sequence"/>
</dbReference>
<keyword evidence="2" id="KW-1185">Reference proteome</keyword>
<dbReference type="SUPFAM" id="SSF47789">
    <property type="entry name" value="C-terminal domain of RNA polymerase alpha subunit"/>
    <property type="match status" value="1"/>
</dbReference>
<gene>
    <name evidence="1" type="ORF">BACCIP111895_02463</name>
</gene>
<name>A0ABM9ERJ7_9BACI</name>
<dbReference type="EMBL" id="CALBWS010000015">
    <property type="protein sequence ID" value="CAH2715279.1"/>
    <property type="molecule type" value="Genomic_DNA"/>
</dbReference>
<comment type="caution">
    <text evidence="1">The sequence shown here is derived from an EMBL/GenBank/DDBJ whole genome shotgun (WGS) entry which is preliminary data.</text>
</comment>